<sequence>MYLPGIVMGNPCSNVLCDRLSVNNCGWWLYSTEGYITSPNYPQQYPNNMDCVWVISPGYEVIELEFLHVELEGSDCRFDGIQVYDGPSINQRQLGRLCGNQRSTFHSTGKTLTVRFTTDSSQTYQGFRAEYRST</sequence>
<proteinExistence type="predicted"/>
<evidence type="ECO:0000256" key="3">
    <source>
        <dbReference type="ARBA" id="ARBA00023157"/>
    </source>
</evidence>
<comment type="caution">
    <text evidence="5">Lacks conserved residue(s) required for the propagation of feature annotation.</text>
</comment>
<keyword evidence="4" id="KW-0325">Glycoprotein</keyword>
<dbReference type="OMA" id="LEYHGSC"/>
<evidence type="ECO:0000256" key="5">
    <source>
        <dbReference type="PROSITE-ProRule" id="PRU00059"/>
    </source>
</evidence>
<dbReference type="InterPro" id="IPR000859">
    <property type="entry name" value="CUB_dom"/>
</dbReference>
<evidence type="ECO:0000256" key="1">
    <source>
        <dbReference type="ARBA" id="ARBA00022729"/>
    </source>
</evidence>
<evidence type="ECO:0000313" key="7">
    <source>
        <dbReference type="Ensembl" id="ENSGMOP00000050296.1"/>
    </source>
</evidence>
<dbReference type="CDD" id="cd00041">
    <property type="entry name" value="CUB"/>
    <property type="match status" value="1"/>
</dbReference>
<dbReference type="Ensembl" id="ENSGMOT00000062276.1">
    <property type="protein sequence ID" value="ENSGMOP00000050296.1"/>
    <property type="gene ID" value="ENSGMOG00000033562.1"/>
</dbReference>
<reference evidence="7" key="1">
    <citation type="submission" date="2025-08" db="UniProtKB">
        <authorList>
            <consortium name="Ensembl"/>
        </authorList>
    </citation>
    <scope>IDENTIFICATION</scope>
</reference>
<keyword evidence="1" id="KW-0732">Signal</keyword>
<reference evidence="7" key="2">
    <citation type="submission" date="2025-09" db="UniProtKB">
        <authorList>
            <consortium name="Ensembl"/>
        </authorList>
    </citation>
    <scope>IDENTIFICATION</scope>
</reference>
<dbReference type="AlphaFoldDB" id="A0A8C5BSA6"/>
<evidence type="ECO:0000313" key="8">
    <source>
        <dbReference type="Proteomes" id="UP000694546"/>
    </source>
</evidence>
<dbReference type="SMART" id="SM00042">
    <property type="entry name" value="CUB"/>
    <property type="match status" value="1"/>
</dbReference>
<keyword evidence="3" id="KW-1015">Disulfide bond</keyword>
<dbReference type="PANTHER" id="PTHR24251:SF30">
    <property type="entry name" value="MEMBRANE FRIZZLED-RELATED PROTEIN"/>
    <property type="match status" value="1"/>
</dbReference>
<name>A0A8C5BSA6_GADMO</name>
<dbReference type="PANTHER" id="PTHR24251">
    <property type="entry name" value="OVOCHYMASE-RELATED"/>
    <property type="match status" value="1"/>
</dbReference>
<dbReference type="SUPFAM" id="SSF49854">
    <property type="entry name" value="Spermadhesin, CUB domain"/>
    <property type="match status" value="1"/>
</dbReference>
<keyword evidence="2" id="KW-0677">Repeat</keyword>
<evidence type="ECO:0000256" key="2">
    <source>
        <dbReference type="ARBA" id="ARBA00022737"/>
    </source>
</evidence>
<keyword evidence="8" id="KW-1185">Reference proteome</keyword>
<evidence type="ECO:0000259" key="6">
    <source>
        <dbReference type="PROSITE" id="PS01180"/>
    </source>
</evidence>
<dbReference type="InterPro" id="IPR035914">
    <property type="entry name" value="Sperma_CUB_dom_sf"/>
</dbReference>
<dbReference type="PROSITE" id="PS01180">
    <property type="entry name" value="CUB"/>
    <property type="match status" value="1"/>
</dbReference>
<dbReference type="FunFam" id="2.60.120.290:FF:000003">
    <property type="entry name" value="Neuropilin"/>
    <property type="match status" value="1"/>
</dbReference>
<protein>
    <recommendedName>
        <fullName evidence="6">CUB domain-containing protein</fullName>
    </recommendedName>
</protein>
<dbReference type="Pfam" id="PF00431">
    <property type="entry name" value="CUB"/>
    <property type="match status" value="1"/>
</dbReference>
<dbReference type="Gene3D" id="2.60.120.290">
    <property type="entry name" value="Spermadhesin, CUB domain"/>
    <property type="match status" value="1"/>
</dbReference>
<feature type="domain" description="CUB" evidence="6">
    <location>
        <begin position="25"/>
        <end position="134"/>
    </location>
</feature>
<evidence type="ECO:0000256" key="4">
    <source>
        <dbReference type="ARBA" id="ARBA00023180"/>
    </source>
</evidence>
<organism evidence="7 8">
    <name type="scientific">Gadus morhua</name>
    <name type="common">Atlantic cod</name>
    <dbReference type="NCBI Taxonomy" id="8049"/>
    <lineage>
        <taxon>Eukaryota</taxon>
        <taxon>Metazoa</taxon>
        <taxon>Chordata</taxon>
        <taxon>Craniata</taxon>
        <taxon>Vertebrata</taxon>
        <taxon>Euteleostomi</taxon>
        <taxon>Actinopterygii</taxon>
        <taxon>Neopterygii</taxon>
        <taxon>Teleostei</taxon>
        <taxon>Neoteleostei</taxon>
        <taxon>Acanthomorphata</taxon>
        <taxon>Zeiogadaria</taxon>
        <taxon>Gadariae</taxon>
        <taxon>Gadiformes</taxon>
        <taxon>Gadoidei</taxon>
        <taxon>Gadidae</taxon>
        <taxon>Gadus</taxon>
    </lineage>
</organism>
<dbReference type="Proteomes" id="UP000694546">
    <property type="component" value="Chromosome 15"/>
</dbReference>
<dbReference type="GeneTree" id="ENSGT00940000155299"/>
<accession>A0A8C5BSA6</accession>